<dbReference type="SUPFAM" id="SSF53335">
    <property type="entry name" value="S-adenosyl-L-methionine-dependent methyltransferases"/>
    <property type="match status" value="1"/>
</dbReference>
<reference evidence="3" key="1">
    <citation type="submission" date="2021-02" db="EMBL/GenBank/DDBJ databases">
        <authorList>
            <person name="Dougan E. K."/>
            <person name="Rhodes N."/>
            <person name="Thang M."/>
            <person name="Chan C."/>
        </authorList>
    </citation>
    <scope>NUCLEOTIDE SEQUENCE</scope>
</reference>
<keyword evidence="4" id="KW-1185">Reference proteome</keyword>
<proteinExistence type="predicted"/>
<organism evidence="3 4">
    <name type="scientific">Polarella glacialis</name>
    <name type="common">Dinoflagellate</name>
    <dbReference type="NCBI Taxonomy" id="89957"/>
    <lineage>
        <taxon>Eukaryota</taxon>
        <taxon>Sar</taxon>
        <taxon>Alveolata</taxon>
        <taxon>Dinophyceae</taxon>
        <taxon>Suessiales</taxon>
        <taxon>Suessiaceae</taxon>
        <taxon>Polarella</taxon>
    </lineage>
</organism>
<name>A0A813GF23_POLGL</name>
<dbReference type="Proteomes" id="UP000654075">
    <property type="component" value="Unassembled WGS sequence"/>
</dbReference>
<comment type="caution">
    <text evidence="3">The sequence shown here is derived from an EMBL/GenBank/DDBJ whole genome shotgun (WGS) entry which is preliminary data.</text>
</comment>
<sequence>MDALAIDRGNCCSCGQGRILGHWLAAETFRCCACLDEYGDQPLEKTRANCKAAFRRPGKPANWWASREPPQKLADVPEGFLASTTWWTRADNLVDPGRKSRNCSQPAGEASIVSVTDPAHHYFTGHGAERVWEAGLALAWHLSLGGQGLPLSGTDLRVLELGAGCGMPGIALARQGASVTLTDVPWLLRLCHYNVEANFRESDERRPKIATLRWGNPADVAKVFAGMGGPPDLVLGADLVYREDDFDVLLATIAALGAHSTLLTISRRDNAVIAVFLQKLASQFWHVQSCGILGNSLLMDLRLPTADRKAAARAVVHQSQAFLRPPPGPLVNVSLAAVATTLAAAARRRAFRRLAGRRHSCTYLRAAVQLGQNGSIQDGPVGLYFFSDRAFKPLRDQFVGSVVDGEFELRESYVEDLGVNEQRAAGGAPVYLFKTKLLLEALETAKPEEVFVISDVDIQFLEKVMPFVREGIADRDLCAQREFTHLGVNIGFMAIRRTDASLRFWHQVLDDLPSGRQDQRIVNNLLYAQPASSLGLRWGCFPPQLWASSQAYDGGGVPEGIVLHHANWIVRDMPSGGGGVASDPSQKLAQLQELRRAVEMDDRAAQGRLGSSLAEDPEIRVYHRRTFGDLRAGPEWGALPEGHPARLGGSRRDKREEELKET</sequence>
<dbReference type="InterPro" id="IPR029063">
    <property type="entry name" value="SAM-dependent_MTases_sf"/>
</dbReference>
<dbReference type="Gene3D" id="3.40.50.150">
    <property type="entry name" value="Vaccinia Virus protein VP39"/>
    <property type="match status" value="1"/>
</dbReference>
<dbReference type="PANTHER" id="PTHR14614:SF109">
    <property type="entry name" value="RIBOSOMAL LYSINE N-METHYLTRANSFERASE 5"/>
    <property type="match status" value="1"/>
</dbReference>
<evidence type="ECO:0000256" key="1">
    <source>
        <dbReference type="SAM" id="MobiDB-lite"/>
    </source>
</evidence>
<dbReference type="AlphaFoldDB" id="A0A813GF23"/>
<gene>
    <name evidence="3" type="ORF">PGLA1383_LOCUS41975</name>
</gene>
<evidence type="ECO:0000313" key="3">
    <source>
        <dbReference type="EMBL" id="CAE8624880.1"/>
    </source>
</evidence>
<dbReference type="OrthoDB" id="444225at2759"/>
<dbReference type="InterPro" id="IPR019410">
    <property type="entry name" value="Methyltransf_16"/>
</dbReference>
<evidence type="ECO:0000259" key="2">
    <source>
        <dbReference type="Pfam" id="PF03407"/>
    </source>
</evidence>
<accession>A0A813GF23</accession>
<dbReference type="Pfam" id="PF03407">
    <property type="entry name" value="Nucleotid_trans"/>
    <property type="match status" value="1"/>
</dbReference>
<dbReference type="PANTHER" id="PTHR14614">
    <property type="entry name" value="HEPATOCELLULAR CARCINOMA-ASSOCIATED ANTIGEN"/>
    <property type="match status" value="1"/>
</dbReference>
<evidence type="ECO:0000313" key="4">
    <source>
        <dbReference type="Proteomes" id="UP000654075"/>
    </source>
</evidence>
<feature type="domain" description="Nucleotide-diphospho-sugar transferase" evidence="2">
    <location>
        <begin position="451"/>
        <end position="546"/>
    </location>
</feature>
<protein>
    <recommendedName>
        <fullName evidence="2">Nucleotide-diphospho-sugar transferase domain-containing protein</fullName>
    </recommendedName>
</protein>
<dbReference type="InterPro" id="IPR005069">
    <property type="entry name" value="Nucl-diP-sugar_transferase"/>
</dbReference>
<feature type="compositionally biased region" description="Basic and acidic residues" evidence="1">
    <location>
        <begin position="650"/>
        <end position="662"/>
    </location>
</feature>
<feature type="region of interest" description="Disordered" evidence="1">
    <location>
        <begin position="631"/>
        <end position="662"/>
    </location>
</feature>
<dbReference type="EMBL" id="CAJNNV010028517">
    <property type="protein sequence ID" value="CAE8624880.1"/>
    <property type="molecule type" value="Genomic_DNA"/>
</dbReference>
<dbReference type="Pfam" id="PF10294">
    <property type="entry name" value="Methyltransf_16"/>
    <property type="match status" value="1"/>
</dbReference>